<gene>
    <name evidence="1" type="ORF">ELE36_16980</name>
</gene>
<reference evidence="1 2" key="1">
    <citation type="submission" date="2019-01" db="EMBL/GenBank/DDBJ databases">
        <title>Pseudolysobacter antarctica gen. nov., sp. nov., isolated from Fildes Peninsula, Antarctica.</title>
        <authorList>
            <person name="Wei Z."/>
            <person name="Peng F."/>
        </authorList>
    </citation>
    <scope>NUCLEOTIDE SEQUENCE [LARGE SCALE GENOMIC DNA]</scope>
    <source>
        <strain evidence="1 2">AQ6-296</strain>
    </source>
</reference>
<dbReference type="Proteomes" id="UP000291562">
    <property type="component" value="Chromosome"/>
</dbReference>
<proteinExistence type="predicted"/>
<protein>
    <submittedName>
        <fullName evidence="1">Uncharacterized protein</fullName>
    </submittedName>
</protein>
<sequence>MKAPFDGNLGCRPFFVGRNFLGSSGAALGLAFGRDVGRACDYDSGALKVRLAYLRDDDCSLAKRSSIAPTPRLALPALCSKSAMFSRVRQL</sequence>
<evidence type="ECO:0000313" key="2">
    <source>
        <dbReference type="Proteomes" id="UP000291562"/>
    </source>
</evidence>
<dbReference type="KEGG" id="xbc:ELE36_16980"/>
<organism evidence="1 2">
    <name type="scientific">Pseudolysobacter antarcticus</name>
    <dbReference type="NCBI Taxonomy" id="2511995"/>
    <lineage>
        <taxon>Bacteria</taxon>
        <taxon>Pseudomonadati</taxon>
        <taxon>Pseudomonadota</taxon>
        <taxon>Gammaproteobacteria</taxon>
        <taxon>Lysobacterales</taxon>
        <taxon>Rhodanobacteraceae</taxon>
        <taxon>Pseudolysobacter</taxon>
    </lineage>
</organism>
<accession>A0A411HN79</accession>
<name>A0A411HN79_9GAMM</name>
<dbReference type="EMBL" id="CP035704">
    <property type="protein sequence ID" value="QBB71916.1"/>
    <property type="molecule type" value="Genomic_DNA"/>
</dbReference>
<keyword evidence="2" id="KW-1185">Reference proteome</keyword>
<dbReference type="AlphaFoldDB" id="A0A411HN79"/>
<dbReference type="RefSeq" id="WP_129835387.1">
    <property type="nucleotide sequence ID" value="NZ_CP035704.1"/>
</dbReference>
<evidence type="ECO:0000313" key="1">
    <source>
        <dbReference type="EMBL" id="QBB71916.1"/>
    </source>
</evidence>